<sequence>MSVDTTTAATTLRSTPTPGFVLVIAAVIAMMAGASAPSPFYPVLQQDIGFSATTSTTIFAVYAVALLLTLLVTGATSDHIGRRPVVSAGFLVLALSMIAFWHADSVTVLVIARIVQGAAAGLLISALSAAVVDLEPPGRPGSAATLNSVGPLAGLGAGALVAGLLLDHASSAMTAVFGSLTAVYLALAATIWLVPETSPRHEGLLRSFRPRVGLPLAARGPFLRSAPALFAAWATSGLYLSLGAPLVGQELGGELHVEQGLVVAVLTGVGSLACFVARGGTSRRVTIGGTTSLAIGTGLTLVALAAGSYWGFIAAAVVVGVGFGTSFLGIMRSITPLAAPHERGELFAAVFVISYLAFGIPAVLAGIAAPHLGLAQTTYVYGSVVIVLSGSAAVLRRFASTD</sequence>
<feature type="transmembrane region" description="Helical" evidence="7">
    <location>
        <begin position="19"/>
        <end position="36"/>
    </location>
</feature>
<dbReference type="InterPro" id="IPR036259">
    <property type="entry name" value="MFS_trans_sf"/>
</dbReference>
<evidence type="ECO:0000256" key="6">
    <source>
        <dbReference type="ARBA" id="ARBA00023136"/>
    </source>
</evidence>
<dbReference type="EMBL" id="CP102173">
    <property type="protein sequence ID" value="UUP15360.1"/>
    <property type="molecule type" value="Genomic_DNA"/>
</dbReference>
<evidence type="ECO:0000259" key="8">
    <source>
        <dbReference type="PROSITE" id="PS50850"/>
    </source>
</evidence>
<dbReference type="PROSITE" id="PS00216">
    <property type="entry name" value="SUGAR_TRANSPORT_1"/>
    <property type="match status" value="1"/>
</dbReference>
<keyword evidence="4 7" id="KW-0812">Transmembrane</keyword>
<comment type="subcellular location">
    <subcellularLocation>
        <location evidence="1">Cell membrane</location>
        <topology evidence="1">Multi-pass membrane protein</topology>
    </subcellularLocation>
</comment>
<dbReference type="RefSeq" id="WP_232399413.1">
    <property type="nucleotide sequence ID" value="NZ_CP102173.1"/>
</dbReference>
<dbReference type="InterPro" id="IPR005829">
    <property type="entry name" value="Sugar_transporter_CS"/>
</dbReference>
<dbReference type="PROSITE" id="PS50850">
    <property type="entry name" value="MFS"/>
    <property type="match status" value="1"/>
</dbReference>
<evidence type="ECO:0000313" key="10">
    <source>
        <dbReference type="Proteomes" id="UP001316184"/>
    </source>
</evidence>
<evidence type="ECO:0000256" key="1">
    <source>
        <dbReference type="ARBA" id="ARBA00004651"/>
    </source>
</evidence>
<dbReference type="PANTHER" id="PTHR23517">
    <property type="entry name" value="RESISTANCE PROTEIN MDTM, PUTATIVE-RELATED-RELATED"/>
    <property type="match status" value="1"/>
</dbReference>
<feature type="transmembrane region" description="Helical" evidence="7">
    <location>
        <begin position="260"/>
        <end position="278"/>
    </location>
</feature>
<keyword evidence="3" id="KW-1003">Cell membrane</keyword>
<dbReference type="InterPro" id="IPR011701">
    <property type="entry name" value="MFS"/>
</dbReference>
<dbReference type="Proteomes" id="UP001316184">
    <property type="component" value="Chromosome"/>
</dbReference>
<feature type="transmembrane region" description="Helical" evidence="7">
    <location>
        <begin position="109"/>
        <end position="132"/>
    </location>
</feature>
<evidence type="ECO:0000256" key="3">
    <source>
        <dbReference type="ARBA" id="ARBA00022475"/>
    </source>
</evidence>
<dbReference type="Pfam" id="PF07690">
    <property type="entry name" value="MFS_1"/>
    <property type="match status" value="1"/>
</dbReference>
<organism evidence="9 10">
    <name type="scientific">Aeromicrobium wangtongii</name>
    <dbReference type="NCBI Taxonomy" id="2969247"/>
    <lineage>
        <taxon>Bacteria</taxon>
        <taxon>Bacillati</taxon>
        <taxon>Actinomycetota</taxon>
        <taxon>Actinomycetes</taxon>
        <taxon>Propionibacteriales</taxon>
        <taxon>Nocardioidaceae</taxon>
        <taxon>Aeromicrobium</taxon>
    </lineage>
</organism>
<feature type="domain" description="Major facilitator superfamily (MFS) profile" evidence="8">
    <location>
        <begin position="18"/>
        <end position="402"/>
    </location>
</feature>
<reference evidence="9 10" key="1">
    <citation type="submission" date="2022-08" db="EMBL/GenBank/DDBJ databases">
        <title>novel species in genus Aeromicrobium.</title>
        <authorList>
            <person name="Ye L."/>
        </authorList>
    </citation>
    <scope>NUCLEOTIDE SEQUENCE [LARGE SCALE GENOMIC DNA]</scope>
    <source>
        <strain evidence="10">zg-Y1379</strain>
    </source>
</reference>
<keyword evidence="2" id="KW-0813">Transport</keyword>
<feature type="transmembrane region" description="Helical" evidence="7">
    <location>
        <begin position="144"/>
        <end position="166"/>
    </location>
</feature>
<feature type="transmembrane region" description="Helical" evidence="7">
    <location>
        <begin position="48"/>
        <end position="73"/>
    </location>
</feature>
<evidence type="ECO:0000313" key="9">
    <source>
        <dbReference type="EMBL" id="UUP15360.1"/>
    </source>
</evidence>
<evidence type="ECO:0000256" key="2">
    <source>
        <dbReference type="ARBA" id="ARBA00022448"/>
    </source>
</evidence>
<evidence type="ECO:0000256" key="4">
    <source>
        <dbReference type="ARBA" id="ARBA00022692"/>
    </source>
</evidence>
<evidence type="ECO:0000256" key="7">
    <source>
        <dbReference type="SAM" id="Phobius"/>
    </source>
</evidence>
<dbReference type="Gene3D" id="1.20.1250.20">
    <property type="entry name" value="MFS general substrate transporter like domains"/>
    <property type="match status" value="1"/>
</dbReference>
<name>A0ABY5MB51_9ACTN</name>
<feature type="transmembrane region" description="Helical" evidence="7">
    <location>
        <begin position="346"/>
        <end position="367"/>
    </location>
</feature>
<feature type="transmembrane region" description="Helical" evidence="7">
    <location>
        <begin position="216"/>
        <end position="240"/>
    </location>
</feature>
<protein>
    <submittedName>
        <fullName evidence="9">MFS transporter</fullName>
    </submittedName>
</protein>
<feature type="transmembrane region" description="Helical" evidence="7">
    <location>
        <begin position="85"/>
        <end position="103"/>
    </location>
</feature>
<feature type="transmembrane region" description="Helical" evidence="7">
    <location>
        <begin position="312"/>
        <end position="334"/>
    </location>
</feature>
<feature type="transmembrane region" description="Helical" evidence="7">
    <location>
        <begin position="285"/>
        <end position="306"/>
    </location>
</feature>
<keyword evidence="6 7" id="KW-0472">Membrane</keyword>
<dbReference type="InterPro" id="IPR050171">
    <property type="entry name" value="MFS_Transporters"/>
</dbReference>
<dbReference type="InterPro" id="IPR020846">
    <property type="entry name" value="MFS_dom"/>
</dbReference>
<gene>
    <name evidence="9" type="ORF">NQV15_08620</name>
</gene>
<feature type="transmembrane region" description="Helical" evidence="7">
    <location>
        <begin position="379"/>
        <end position="399"/>
    </location>
</feature>
<evidence type="ECO:0000256" key="5">
    <source>
        <dbReference type="ARBA" id="ARBA00022989"/>
    </source>
</evidence>
<keyword evidence="5 7" id="KW-1133">Transmembrane helix</keyword>
<proteinExistence type="predicted"/>
<dbReference type="SUPFAM" id="SSF103473">
    <property type="entry name" value="MFS general substrate transporter"/>
    <property type="match status" value="1"/>
</dbReference>
<dbReference type="PANTHER" id="PTHR23517:SF13">
    <property type="entry name" value="MAJOR FACILITATOR SUPERFAMILY MFS_1"/>
    <property type="match status" value="1"/>
</dbReference>
<feature type="transmembrane region" description="Helical" evidence="7">
    <location>
        <begin position="172"/>
        <end position="195"/>
    </location>
</feature>
<keyword evidence="10" id="KW-1185">Reference proteome</keyword>
<accession>A0ABY5MB51</accession>